<evidence type="ECO:0000256" key="2">
    <source>
        <dbReference type="ARBA" id="ARBA00022448"/>
    </source>
</evidence>
<organism evidence="5 6">
    <name type="scientific">Undibacterium cyanobacteriorum</name>
    <dbReference type="NCBI Taxonomy" id="3073561"/>
    <lineage>
        <taxon>Bacteria</taxon>
        <taxon>Pseudomonadati</taxon>
        <taxon>Pseudomonadota</taxon>
        <taxon>Betaproteobacteria</taxon>
        <taxon>Burkholderiales</taxon>
        <taxon>Oxalobacteraceae</taxon>
        <taxon>Undibacterium</taxon>
    </lineage>
</organism>
<dbReference type="CDD" id="cd13674">
    <property type="entry name" value="PBP2_TRAP_SBP_like_1"/>
    <property type="match status" value="1"/>
</dbReference>
<feature type="chain" id="PRO_5045662808" evidence="4">
    <location>
        <begin position="36"/>
        <end position="347"/>
    </location>
</feature>
<dbReference type="EMBL" id="CP133720">
    <property type="protein sequence ID" value="WMW79719.1"/>
    <property type="molecule type" value="Genomic_DNA"/>
</dbReference>
<accession>A0ABY9RGC6</accession>
<dbReference type="Pfam" id="PF03480">
    <property type="entry name" value="DctP"/>
    <property type="match status" value="1"/>
</dbReference>
<reference evidence="5" key="1">
    <citation type="submission" date="2023-09" db="EMBL/GenBank/DDBJ databases">
        <title>Undibacterium sp. 20NA77.5 isolated from freshwater.</title>
        <authorList>
            <person name="Le V."/>
            <person name="Ko S.-R."/>
            <person name="Ahn C.-Y."/>
            <person name="Oh H.-M."/>
        </authorList>
    </citation>
    <scope>NUCLEOTIDE SEQUENCE</scope>
    <source>
        <strain evidence="5">20NA77.5</strain>
    </source>
</reference>
<name>A0ABY9RGC6_9BURK</name>
<dbReference type="PIRSF" id="PIRSF006470">
    <property type="entry name" value="DctB"/>
    <property type="match status" value="1"/>
</dbReference>
<dbReference type="NCBIfam" id="TIGR00787">
    <property type="entry name" value="dctP"/>
    <property type="match status" value="1"/>
</dbReference>
<proteinExistence type="inferred from homology"/>
<evidence type="ECO:0000256" key="3">
    <source>
        <dbReference type="ARBA" id="ARBA00022729"/>
    </source>
</evidence>
<dbReference type="Proteomes" id="UP001181355">
    <property type="component" value="Chromosome"/>
</dbReference>
<dbReference type="InterPro" id="IPR018389">
    <property type="entry name" value="DctP_fam"/>
</dbReference>
<keyword evidence="3 4" id="KW-0732">Signal</keyword>
<keyword evidence="2" id="KW-0813">Transport</keyword>
<evidence type="ECO:0000256" key="4">
    <source>
        <dbReference type="SAM" id="SignalP"/>
    </source>
</evidence>
<dbReference type="InterPro" id="IPR038404">
    <property type="entry name" value="TRAP_DctP_sf"/>
</dbReference>
<dbReference type="RefSeq" id="WP_309481214.1">
    <property type="nucleotide sequence ID" value="NZ_CP133720.1"/>
</dbReference>
<evidence type="ECO:0000313" key="6">
    <source>
        <dbReference type="Proteomes" id="UP001181355"/>
    </source>
</evidence>
<evidence type="ECO:0000256" key="1">
    <source>
        <dbReference type="ARBA" id="ARBA00009023"/>
    </source>
</evidence>
<feature type="signal peptide" evidence="4">
    <location>
        <begin position="1"/>
        <end position="35"/>
    </location>
</feature>
<keyword evidence="6" id="KW-1185">Reference proteome</keyword>
<dbReference type="PANTHER" id="PTHR33376">
    <property type="match status" value="1"/>
</dbReference>
<evidence type="ECO:0000313" key="5">
    <source>
        <dbReference type="EMBL" id="WMW79719.1"/>
    </source>
</evidence>
<gene>
    <name evidence="5" type="ORF">RF679_13795</name>
</gene>
<dbReference type="PANTHER" id="PTHR33376:SF7">
    <property type="entry name" value="C4-DICARBOXYLATE-BINDING PROTEIN DCTB"/>
    <property type="match status" value="1"/>
</dbReference>
<dbReference type="Gene3D" id="3.40.190.170">
    <property type="entry name" value="Bacterial extracellular solute-binding protein, family 7"/>
    <property type="match status" value="1"/>
</dbReference>
<comment type="similarity">
    <text evidence="1">Belongs to the bacterial solute-binding protein 7 family.</text>
</comment>
<dbReference type="NCBIfam" id="NF037995">
    <property type="entry name" value="TRAP_S1"/>
    <property type="match status" value="1"/>
</dbReference>
<protein>
    <submittedName>
        <fullName evidence="5">TRAP transporter substrate-binding protein</fullName>
    </submittedName>
</protein>
<sequence length="347" mass="38186">MKQQKTSLFSKRQSLIAIATLFSAATLGFSATAFAQNPIVIKFSHVVAADTPKGKAAERFKELAEKNTKGRVKVELYPNSTLYKDKEELEALQLGAVQMLAPSLAKFGPLGVKEFEVFDLPYIFPNRDVLHRVTEGPVGAGLMAKLESKGITGLAFWDNGFKVMSSNVAMKVPSDLKAKKLRIQSSKVLDAQMRALGANPQVMAFSEVYQALQTGVVDGTENPPSNLYTQKMHEVQKHVTVTNHGYLGYAVIVNKKFWDGLPADIRTELTNAMKQATQYANAIAQIENDNALDAVKKSGKTTVYYPTDKERAEWVKTLVPVQKEMEGRIGKELIQSVNKEAAALGFK</sequence>
<dbReference type="InterPro" id="IPR004682">
    <property type="entry name" value="TRAP_DctP"/>
</dbReference>